<reference evidence="2" key="1">
    <citation type="submission" date="2009-09" db="EMBL/GenBank/DDBJ databases">
        <authorList>
            <person name="Weinstock G."/>
            <person name="Sodergren E."/>
            <person name="Clifton S."/>
            <person name="Fulton L."/>
            <person name="Fulton B."/>
            <person name="Courtney L."/>
            <person name="Fronick C."/>
            <person name="Harrison M."/>
            <person name="Strong C."/>
            <person name="Farmer C."/>
            <person name="Delahaunty K."/>
            <person name="Markovic C."/>
            <person name="Hall O."/>
            <person name="Minx P."/>
            <person name="Tomlinson C."/>
            <person name="Mitreva M."/>
            <person name="Nelson J."/>
            <person name="Hou S."/>
            <person name="Wollam A."/>
            <person name="Pepin K.H."/>
            <person name="Johnson M."/>
            <person name="Bhonagiri V."/>
            <person name="Nash W.E."/>
            <person name="Warren W."/>
            <person name="Chinwalla A."/>
            <person name="Mardis E.R."/>
            <person name="Wilson R.K."/>
        </authorList>
    </citation>
    <scope>NUCLEOTIDE SEQUENCE [LARGE SCALE GENOMIC DNA]</scope>
    <source>
        <strain evidence="2">DSM 20544</strain>
    </source>
</reference>
<comment type="caution">
    <text evidence="2">The sequence shown here is derived from an EMBL/GenBank/DDBJ whole genome shotgun (WGS) entry which is preliminary data.</text>
</comment>
<keyword evidence="1" id="KW-1133">Transmembrane helix</keyword>
<protein>
    <submittedName>
        <fullName evidence="2">Uncharacterized protein</fullName>
    </submittedName>
</protein>
<evidence type="ECO:0000313" key="3">
    <source>
        <dbReference type="Proteomes" id="UP000003671"/>
    </source>
</evidence>
<name>C9KJ96_9FIRM</name>
<evidence type="ECO:0000313" key="2">
    <source>
        <dbReference type="EMBL" id="EEX69962.1"/>
    </source>
</evidence>
<dbReference type="EMBL" id="ABWK02000001">
    <property type="protein sequence ID" value="EEX69962.1"/>
    <property type="molecule type" value="Genomic_DNA"/>
</dbReference>
<evidence type="ECO:0000256" key="1">
    <source>
        <dbReference type="SAM" id="Phobius"/>
    </source>
</evidence>
<dbReference type="AlphaFoldDB" id="C9KJ96"/>
<dbReference type="HOGENOM" id="CLU_3009311_0_0_9"/>
<keyword evidence="3" id="KW-1185">Reference proteome</keyword>
<organism evidence="2 3">
    <name type="scientific">Mitsuokella multacida DSM 20544</name>
    <dbReference type="NCBI Taxonomy" id="500635"/>
    <lineage>
        <taxon>Bacteria</taxon>
        <taxon>Bacillati</taxon>
        <taxon>Bacillota</taxon>
        <taxon>Negativicutes</taxon>
        <taxon>Selenomonadales</taxon>
        <taxon>Selenomonadaceae</taxon>
        <taxon>Mitsuokella</taxon>
    </lineage>
</organism>
<sequence>MISGFKDFWRKYPQKRAKLIFCLFPVSIIYITHIVGWLFTWFSDALDEGTRKWLWK</sequence>
<dbReference type="Proteomes" id="UP000003671">
    <property type="component" value="Unassembled WGS sequence"/>
</dbReference>
<keyword evidence="1" id="KW-0812">Transmembrane</keyword>
<keyword evidence="1" id="KW-0472">Membrane</keyword>
<feature type="transmembrane region" description="Helical" evidence="1">
    <location>
        <begin position="20"/>
        <end position="42"/>
    </location>
</feature>
<accession>C9KJ96</accession>
<proteinExistence type="predicted"/>
<dbReference type="STRING" id="500635.MITSMUL_03093"/>
<gene>
    <name evidence="2" type="ORF">MITSMUL_03093</name>
</gene>